<dbReference type="InterPro" id="IPR006680">
    <property type="entry name" value="Amidohydro-rel"/>
</dbReference>
<dbReference type="PANTHER" id="PTHR43794">
    <property type="entry name" value="AMINOHYDROLASE SSNA-RELATED"/>
    <property type="match status" value="1"/>
</dbReference>
<feature type="domain" description="Amidohydrolase-related" evidence="2">
    <location>
        <begin position="198"/>
        <end position="432"/>
    </location>
</feature>
<reference evidence="3 4" key="1">
    <citation type="journal article" name="Front. Microbiol.">
        <title>Sugar Metabolism of the First Thermophilic Planctomycete Thermogutta terrifontis: Comparative Genomic and Transcriptomic Approaches.</title>
        <authorList>
            <person name="Elcheninov A.G."/>
            <person name="Menzel P."/>
            <person name="Gudbergsdottir S.R."/>
            <person name="Slesarev A.I."/>
            <person name="Kadnikov V.V."/>
            <person name="Krogh A."/>
            <person name="Bonch-Osmolovskaya E.A."/>
            <person name="Peng X."/>
            <person name="Kublanov I.V."/>
        </authorList>
    </citation>
    <scope>NUCLEOTIDE SEQUENCE [LARGE SCALE GENOMIC DNA]</scope>
    <source>
        <strain evidence="3 4">R1</strain>
    </source>
</reference>
<sequence length="440" mass="48645">MLEFRLYRLSADWVISPGESPRRFGSVLLYRDRVLAVGEDSSSARVVDKLRASLPEHADIVVEEHTYPGCAILPGLINAHTHLELSGWNRGFKEGQSLWEWIPTVVAFRRSADYRPAEAISRGIEECVAGGACGIVDIAQPGWPAWWVETFLPDRRLPSGPRPRVLSLLECIAVREDTVGELISRLDLHRWACTLLGLDAGISPHAPYTVPPTVLRQLVSYANARALPVAIHLAETAEEQELLQHQTGPFHKMFADLGINTRSLFGSGTSWAEYIAILSESSPLLIVHGNHLTSLERSLLQRSARRVAVVFCPRTYRRFGHAGYPLDEYLAAGIPVILGTDSRATNPDLSILRELQTVRELFPHLPAGQVLAMATSQPAKVLGWQGWGYLRDGASAQITVVKLEDRIDERDPVEAVLAPQATVRAVWIDGQLAYSADNEN</sequence>
<evidence type="ECO:0000313" key="4">
    <source>
        <dbReference type="Proteomes" id="UP000215086"/>
    </source>
</evidence>
<dbReference type="Pfam" id="PF01979">
    <property type="entry name" value="Amidohydro_1"/>
    <property type="match status" value="1"/>
</dbReference>
<gene>
    <name evidence="3" type="ORF">THTE_0883</name>
</gene>
<evidence type="ECO:0000256" key="1">
    <source>
        <dbReference type="ARBA" id="ARBA00022801"/>
    </source>
</evidence>
<keyword evidence="4" id="KW-1185">Reference proteome</keyword>
<dbReference type="EMBL" id="CP018477">
    <property type="protein sequence ID" value="ASV73485.1"/>
    <property type="molecule type" value="Genomic_DNA"/>
</dbReference>
<dbReference type="RefSeq" id="WP_095414074.1">
    <property type="nucleotide sequence ID" value="NZ_CP018477.1"/>
</dbReference>
<proteinExistence type="predicted"/>
<dbReference type="GO" id="GO:0016810">
    <property type="term" value="F:hydrolase activity, acting on carbon-nitrogen (but not peptide) bonds"/>
    <property type="evidence" value="ECO:0007669"/>
    <property type="project" value="InterPro"/>
</dbReference>
<organism evidence="3 4">
    <name type="scientific">Thermogutta terrifontis</name>
    <dbReference type="NCBI Taxonomy" id="1331910"/>
    <lineage>
        <taxon>Bacteria</taxon>
        <taxon>Pseudomonadati</taxon>
        <taxon>Planctomycetota</taxon>
        <taxon>Planctomycetia</taxon>
        <taxon>Pirellulales</taxon>
        <taxon>Thermoguttaceae</taxon>
        <taxon>Thermogutta</taxon>
    </lineage>
</organism>
<dbReference type="PANTHER" id="PTHR43794:SF11">
    <property type="entry name" value="AMIDOHYDROLASE-RELATED DOMAIN-CONTAINING PROTEIN"/>
    <property type="match status" value="1"/>
</dbReference>
<dbReference type="SUPFAM" id="SSF51556">
    <property type="entry name" value="Metallo-dependent hydrolases"/>
    <property type="match status" value="1"/>
</dbReference>
<dbReference type="KEGG" id="ttf:THTE_0883"/>
<evidence type="ECO:0000313" key="3">
    <source>
        <dbReference type="EMBL" id="ASV73485.1"/>
    </source>
</evidence>
<dbReference type="Proteomes" id="UP000215086">
    <property type="component" value="Chromosome"/>
</dbReference>
<keyword evidence="1 3" id="KW-0378">Hydrolase</keyword>
<accession>A0A286RC13</accession>
<dbReference type="OrthoDB" id="9807210at2"/>
<dbReference type="InterPro" id="IPR011059">
    <property type="entry name" value="Metal-dep_hydrolase_composite"/>
</dbReference>
<dbReference type="AlphaFoldDB" id="A0A286RC13"/>
<evidence type="ECO:0000259" key="2">
    <source>
        <dbReference type="Pfam" id="PF01979"/>
    </source>
</evidence>
<dbReference type="SUPFAM" id="SSF51338">
    <property type="entry name" value="Composite domain of metallo-dependent hydrolases"/>
    <property type="match status" value="2"/>
</dbReference>
<dbReference type="InterPro" id="IPR032466">
    <property type="entry name" value="Metal_Hydrolase"/>
</dbReference>
<dbReference type="Gene3D" id="3.20.20.140">
    <property type="entry name" value="Metal-dependent hydrolases"/>
    <property type="match status" value="1"/>
</dbReference>
<protein>
    <submittedName>
        <fullName evidence="3">Chlorohydrolase, Atz/Trz family</fullName>
    </submittedName>
</protein>
<dbReference type="InterPro" id="IPR050287">
    <property type="entry name" value="MTA/SAH_deaminase"/>
</dbReference>
<name>A0A286RC13_9BACT</name>